<evidence type="ECO:0000256" key="3">
    <source>
        <dbReference type="ARBA" id="ARBA00022801"/>
    </source>
</evidence>
<evidence type="ECO:0000256" key="2">
    <source>
        <dbReference type="ARBA" id="ARBA00022741"/>
    </source>
</evidence>
<evidence type="ECO:0000256" key="4">
    <source>
        <dbReference type="ARBA" id="ARBA00022806"/>
    </source>
</evidence>
<dbReference type="GO" id="GO:0043138">
    <property type="term" value="F:3'-5' DNA helicase activity"/>
    <property type="evidence" value="ECO:0007669"/>
    <property type="project" value="UniProtKB-EC"/>
</dbReference>
<dbReference type="CDD" id="cd18807">
    <property type="entry name" value="SF1_C_UvrD"/>
    <property type="match status" value="1"/>
</dbReference>
<reference evidence="15 16" key="1">
    <citation type="submission" date="2017-06" db="EMBL/GenBank/DDBJ databases">
        <title>Ant-infecting Ophiocordyceps genomes reveal a high diversity of potential behavioral manipulation genes and a possible major role for enterotoxins.</title>
        <authorList>
            <person name="De Bekker C."/>
            <person name="Evans H.C."/>
            <person name="Brachmann A."/>
            <person name="Hughes D.P."/>
        </authorList>
    </citation>
    <scope>NUCLEOTIDE SEQUENCE [LARGE SCALE GENOMIC DNA]</scope>
    <source>
        <strain evidence="15 16">1348a</strain>
    </source>
</reference>
<dbReference type="GO" id="GO:0005524">
    <property type="term" value="F:ATP binding"/>
    <property type="evidence" value="ECO:0007669"/>
    <property type="project" value="UniProtKB-UniRule"/>
</dbReference>
<feature type="region of interest" description="Disordered" evidence="12">
    <location>
        <begin position="746"/>
        <end position="766"/>
    </location>
</feature>
<dbReference type="Proteomes" id="UP000224854">
    <property type="component" value="Unassembled WGS sequence"/>
</dbReference>
<dbReference type="InterPro" id="IPR014016">
    <property type="entry name" value="UvrD-like_ATP-bd"/>
</dbReference>
<dbReference type="InterPro" id="IPR014017">
    <property type="entry name" value="DNA_helicase_UvrD-like_C"/>
</dbReference>
<keyword evidence="4 11" id="KW-0347">Helicase</keyword>
<dbReference type="Pfam" id="PF13361">
    <property type="entry name" value="UvrD_C"/>
    <property type="match status" value="1"/>
</dbReference>
<feature type="domain" description="UvrD-like helicase C-terminal" evidence="14">
    <location>
        <begin position="287"/>
        <end position="597"/>
    </location>
</feature>
<comment type="similarity">
    <text evidence="1">Belongs to the helicase family. UvrD subfamily.</text>
</comment>
<keyword evidence="2 11" id="KW-0547">Nucleotide-binding</keyword>
<dbReference type="GO" id="GO:0003677">
    <property type="term" value="F:DNA binding"/>
    <property type="evidence" value="ECO:0007669"/>
    <property type="project" value="UniProtKB-KW"/>
</dbReference>
<dbReference type="AlphaFoldDB" id="A0A2C5ZIB8"/>
<dbReference type="CDD" id="cd17932">
    <property type="entry name" value="DEXQc_UvrD"/>
    <property type="match status" value="1"/>
</dbReference>
<feature type="compositionally biased region" description="Low complexity" evidence="12">
    <location>
        <begin position="849"/>
        <end position="859"/>
    </location>
</feature>
<comment type="caution">
    <text evidence="15">The sequence shown here is derived from an EMBL/GenBank/DDBJ whole genome shotgun (WGS) entry which is preliminary data.</text>
</comment>
<dbReference type="PANTHER" id="PTHR11070">
    <property type="entry name" value="UVRD / RECB / PCRA DNA HELICASE FAMILY MEMBER"/>
    <property type="match status" value="1"/>
</dbReference>
<feature type="region of interest" description="Disordered" evidence="12">
    <location>
        <begin position="891"/>
        <end position="925"/>
    </location>
</feature>
<evidence type="ECO:0000256" key="6">
    <source>
        <dbReference type="ARBA" id="ARBA00023125"/>
    </source>
</evidence>
<dbReference type="GO" id="GO:0000725">
    <property type="term" value="P:recombinational repair"/>
    <property type="evidence" value="ECO:0007669"/>
    <property type="project" value="TreeGrafter"/>
</dbReference>
<evidence type="ECO:0000256" key="9">
    <source>
        <dbReference type="ARBA" id="ARBA00034808"/>
    </source>
</evidence>
<dbReference type="OrthoDB" id="1470711at2759"/>
<name>A0A2C5ZIB8_9HYPO</name>
<dbReference type="GO" id="GO:0005634">
    <property type="term" value="C:nucleus"/>
    <property type="evidence" value="ECO:0007669"/>
    <property type="project" value="TreeGrafter"/>
</dbReference>
<evidence type="ECO:0000313" key="16">
    <source>
        <dbReference type="Proteomes" id="UP000224854"/>
    </source>
</evidence>
<feature type="region of interest" description="Disordered" evidence="12">
    <location>
        <begin position="948"/>
        <end position="984"/>
    </location>
</feature>
<dbReference type="InterPro" id="IPR027417">
    <property type="entry name" value="P-loop_NTPase"/>
</dbReference>
<dbReference type="InterPro" id="IPR013986">
    <property type="entry name" value="DExx_box_DNA_helicase_dom_sf"/>
</dbReference>
<dbReference type="InterPro" id="IPR000212">
    <property type="entry name" value="DNA_helicase_UvrD/REP"/>
</dbReference>
<feature type="binding site" evidence="11">
    <location>
        <begin position="34"/>
        <end position="41"/>
    </location>
    <ligand>
        <name>ATP</name>
        <dbReference type="ChEBI" id="CHEBI:30616"/>
    </ligand>
</feature>
<keyword evidence="16" id="KW-1185">Reference proteome</keyword>
<evidence type="ECO:0000259" key="14">
    <source>
        <dbReference type="PROSITE" id="PS51217"/>
    </source>
</evidence>
<evidence type="ECO:0000313" key="15">
    <source>
        <dbReference type="EMBL" id="PHH81705.1"/>
    </source>
</evidence>
<sequence>MASTDPHVASTLQTLNEAQRRAVTSDASTVAILAGPGSGKTHTLTSRVVWLVRHAGYRPSDLIVATFTVKAATEMRKRIAKILGEASEKNIVLGTFHSIARRYLATYGTRIGIDPRFDIADSDDSRLIIERICKQLKLQIEPLHARAWISKRKSQGTKSAARQNRKQIPENPALIKCLDEYQAALARSNLLDYDDLLVRCVELLETHGSCVSNVQAVLVDEFQDTNGIQYELMKLFAQAQQRITIVGDPDQSIYGWRSAEIRNLYRLLREYPGTHEVSLEENYRSSQRILDTSLDVIQQDKKRYKKALLPVHVKGERPVLRTLKSAAAEGEWIVTELRRAVMMLPGILQYQDIAILLRSASLSRHIESALGKAGVPYCMIGGSKFYDRREIKILLDYLRVIYQPDNNEALARILNVPCRGIGEITVKSLLEEARQRQISLWALLCRHCRGHGKMTTNIRPKQEQKLTTELIRIITTLRRKWERMSESSPPPLVDLIEDVVKQLKFQEYLEGKFDKDHEGRWANVLELVKLAGDFVRDADTLDADTLPSVQGVEQAKNDDMLGRFLVNVALASSAQRDDGCQDKTAMVTMSTIHAAKGLEWPIVFVPSVYTGSIPHSRSQDLDEERRLLYVAMTRAQALLYLSFPLHDQQGSGNRLDLSPFVSPFASRFSLKGPSFDKSVTDGVAKILGKPAPTQKAIYDQLPAMFSPEDDGFPIEPFETSLEGGEWDANSRHYYRAPKRQRLLHSKAHSAKEYDGDEENQSGRWKPEYSTTMDKASEFTMATMPGFVTAGMHKTTLEAAAAKQSSRGATCRRLGGQSSLLNFVRAEPKRQNAKAPPSSAVNSSLVRDSAATARHAQAAATSLLPREPTTDEPKGCIDAQFAGHKLATGRLLARPRSTSHGKDDSSWERACCFSSSPPRESWPPKQQAEKLTQQALQPTTSFHATTFVTATRTSGMRRPKRLGPAPSINRLNKPFKPLTMQRPGR</sequence>
<keyword evidence="5 11" id="KW-0067">ATP-binding</keyword>
<evidence type="ECO:0000256" key="10">
    <source>
        <dbReference type="ARBA" id="ARBA00048988"/>
    </source>
</evidence>
<dbReference type="EMBL" id="NJEU01000102">
    <property type="protein sequence ID" value="PHH81705.1"/>
    <property type="molecule type" value="Genomic_DNA"/>
</dbReference>
<dbReference type="Pfam" id="PF00580">
    <property type="entry name" value="UvrD-helicase"/>
    <property type="match status" value="1"/>
</dbReference>
<dbReference type="SUPFAM" id="SSF52540">
    <property type="entry name" value="P-loop containing nucleoside triphosphate hydrolases"/>
    <property type="match status" value="1"/>
</dbReference>
<dbReference type="PROSITE" id="PS51217">
    <property type="entry name" value="UVRD_HELICASE_CTER"/>
    <property type="match status" value="1"/>
</dbReference>
<dbReference type="Gene3D" id="3.40.50.300">
    <property type="entry name" value="P-loop containing nucleotide triphosphate hydrolases"/>
    <property type="match status" value="2"/>
</dbReference>
<comment type="catalytic activity">
    <reaction evidence="10">
        <text>ATP + H2O = ADP + phosphate + H(+)</text>
        <dbReference type="Rhea" id="RHEA:13065"/>
        <dbReference type="ChEBI" id="CHEBI:15377"/>
        <dbReference type="ChEBI" id="CHEBI:15378"/>
        <dbReference type="ChEBI" id="CHEBI:30616"/>
        <dbReference type="ChEBI" id="CHEBI:43474"/>
        <dbReference type="ChEBI" id="CHEBI:456216"/>
        <dbReference type="EC" id="5.6.2.4"/>
    </reaction>
</comment>
<gene>
    <name evidence="15" type="ORF">CDD82_148</name>
</gene>
<organism evidence="15 16">
    <name type="scientific">Ophiocordyceps australis</name>
    <dbReference type="NCBI Taxonomy" id="1399860"/>
    <lineage>
        <taxon>Eukaryota</taxon>
        <taxon>Fungi</taxon>
        <taxon>Dikarya</taxon>
        <taxon>Ascomycota</taxon>
        <taxon>Pezizomycotina</taxon>
        <taxon>Sordariomycetes</taxon>
        <taxon>Hypocreomycetidae</taxon>
        <taxon>Hypocreales</taxon>
        <taxon>Ophiocordycipitaceae</taxon>
        <taxon>Ophiocordyceps</taxon>
    </lineage>
</organism>
<dbReference type="Gene3D" id="1.10.486.10">
    <property type="entry name" value="PCRA, domain 4"/>
    <property type="match status" value="1"/>
</dbReference>
<evidence type="ECO:0000256" key="7">
    <source>
        <dbReference type="ARBA" id="ARBA00023235"/>
    </source>
</evidence>
<feature type="domain" description="UvrD-like helicase ATP-binding" evidence="13">
    <location>
        <begin position="13"/>
        <end position="286"/>
    </location>
</feature>
<comment type="catalytic activity">
    <reaction evidence="8">
        <text>Couples ATP hydrolysis with the unwinding of duplex DNA by translocating in the 3'-5' direction.</text>
        <dbReference type="EC" id="5.6.2.4"/>
    </reaction>
</comment>
<keyword evidence="6" id="KW-0238">DNA-binding</keyword>
<protein>
    <recommendedName>
        <fullName evidence="9">DNA 3'-5' helicase</fullName>
        <ecNumber evidence="9">5.6.2.4</ecNumber>
    </recommendedName>
</protein>
<evidence type="ECO:0000256" key="12">
    <source>
        <dbReference type="SAM" id="MobiDB-lite"/>
    </source>
</evidence>
<dbReference type="PANTHER" id="PTHR11070:SF2">
    <property type="entry name" value="ATP-DEPENDENT DNA HELICASE SRS2"/>
    <property type="match status" value="1"/>
</dbReference>
<evidence type="ECO:0000256" key="5">
    <source>
        <dbReference type="ARBA" id="ARBA00022840"/>
    </source>
</evidence>
<dbReference type="Gene3D" id="1.10.10.160">
    <property type="match status" value="1"/>
</dbReference>
<dbReference type="PROSITE" id="PS51198">
    <property type="entry name" value="UVRD_HELICASE_ATP_BIND"/>
    <property type="match status" value="1"/>
</dbReference>
<dbReference type="GO" id="GO:0016787">
    <property type="term" value="F:hydrolase activity"/>
    <property type="evidence" value="ECO:0007669"/>
    <property type="project" value="UniProtKB-UniRule"/>
</dbReference>
<evidence type="ECO:0000256" key="11">
    <source>
        <dbReference type="PROSITE-ProRule" id="PRU00560"/>
    </source>
</evidence>
<accession>A0A2C5ZIB8</accession>
<proteinExistence type="inferred from homology"/>
<evidence type="ECO:0000256" key="8">
    <source>
        <dbReference type="ARBA" id="ARBA00034617"/>
    </source>
</evidence>
<dbReference type="EC" id="5.6.2.4" evidence="9"/>
<evidence type="ECO:0000259" key="13">
    <source>
        <dbReference type="PROSITE" id="PS51198"/>
    </source>
</evidence>
<evidence type="ECO:0000256" key="1">
    <source>
        <dbReference type="ARBA" id="ARBA00009922"/>
    </source>
</evidence>
<feature type="region of interest" description="Disordered" evidence="12">
    <location>
        <begin position="827"/>
        <end position="875"/>
    </location>
</feature>
<keyword evidence="7" id="KW-0413">Isomerase</keyword>
<keyword evidence="3 11" id="KW-0378">Hydrolase</keyword>